<dbReference type="EMBL" id="SOEZ01000031">
    <property type="protein sequence ID" value="TFB52818.1"/>
    <property type="molecule type" value="Genomic_DNA"/>
</dbReference>
<accession>A0A4R8UFB1</accession>
<evidence type="ECO:0000313" key="1">
    <source>
        <dbReference type="EMBL" id="TFB52818.1"/>
    </source>
</evidence>
<comment type="caution">
    <text evidence="1">The sequence shown here is derived from an EMBL/GenBank/DDBJ whole genome shotgun (WGS) entry which is preliminary data.</text>
</comment>
<dbReference type="AlphaFoldDB" id="A0A4R8UFB1"/>
<name>A0A4R8UFB1_9MICO</name>
<sequence length="263" mass="28580">MTDPSLRLPNTMFRAVLDLGDLPLDTPPLPARFAHPTLDADWDEEEELGVLYLGFADGQLHLEFTDEGVDFHFHHAADSGAESSDSPWPEADTTALLAWAAHLVAHVYPLLPDLIEDADEAATWHREGLTVYARDYGPVPLEIVDVEMEGEQLMLPWLGAGLVDHAHSDEPGNPILLLWNPEQDGIPDTPIARAWLDPKTGEPTSAGEPGTDWAAVGLPESEVLTWLETFYLNHEVIGDPAQTIVMAALARIAGLDGPSAAHS</sequence>
<gene>
    <name evidence="1" type="ORF">E3O23_05835</name>
</gene>
<dbReference type="Proteomes" id="UP000297866">
    <property type="component" value="Unassembled WGS sequence"/>
</dbReference>
<reference evidence="1 2" key="1">
    <citation type="submission" date="2019-03" db="EMBL/GenBank/DDBJ databases">
        <title>Genomics of glacier-inhabiting Cryobacterium strains.</title>
        <authorList>
            <person name="Liu Q."/>
            <person name="Xin Y.-H."/>
        </authorList>
    </citation>
    <scope>NUCLEOTIDE SEQUENCE [LARGE SCALE GENOMIC DNA]</scope>
    <source>
        <strain evidence="1 2">Sr47</strain>
    </source>
</reference>
<protein>
    <submittedName>
        <fullName evidence="1">Uncharacterized protein</fullName>
    </submittedName>
</protein>
<organism evidence="1 2">
    <name type="scientific">Cryobacterium tagatosivorans</name>
    <dbReference type="NCBI Taxonomy" id="1259199"/>
    <lineage>
        <taxon>Bacteria</taxon>
        <taxon>Bacillati</taxon>
        <taxon>Actinomycetota</taxon>
        <taxon>Actinomycetes</taxon>
        <taxon>Micrococcales</taxon>
        <taxon>Microbacteriaceae</taxon>
        <taxon>Cryobacterium</taxon>
    </lineage>
</organism>
<dbReference type="OrthoDB" id="5099734at2"/>
<evidence type="ECO:0000313" key="2">
    <source>
        <dbReference type="Proteomes" id="UP000297866"/>
    </source>
</evidence>
<keyword evidence="2" id="KW-1185">Reference proteome</keyword>
<proteinExistence type="predicted"/>
<dbReference type="RefSeq" id="WP_134489077.1">
    <property type="nucleotide sequence ID" value="NZ_SOEZ01000031.1"/>
</dbReference>